<keyword evidence="1" id="KW-0812">Transmembrane</keyword>
<keyword evidence="1" id="KW-1133">Transmembrane helix</keyword>
<sequence length="415" mass="46367">MYYDLGYRDGDTGLVIVGGRMEMQPYNHMDPFEELDMTEKKCGATQGEVLLRNRPLKILKLITCVTFLFIYSLAELVYDVYSINSRHPGEFECMEFRESILGVMPHHWDRREDTLLKLAHFRRHKRKILKKQAANHMLLHGIQYIPTITNYTKLWWVPTVVVAHQKEGIEAIHLPTGRTLCKLHLLEGGLHADINEDGVLDHVQAVVGSVSERTVVSGSMEVLKPFWAVATSGVPVREKLFNVSICHHTAFNFMHYGEHSRNFADTSDTSSLEIATPILIPRRGSHGNTEATWSNLPSPSGLTKSGTVVPTLKSFSLRFHDNQHMILAGGDQAEVILSLGGSILASIDLPFQPTHALIADDFSNDGLTDVIVMTSNGIYGFVQTRQPGSLFFSSLVGCLLVVMAVIFIAQHLKLH</sequence>
<gene>
    <name evidence="2" type="ORF">DARMORV10_C08P26360.1</name>
</gene>
<proteinExistence type="predicted"/>
<protein>
    <submittedName>
        <fullName evidence="2">(rape) hypothetical protein</fullName>
    </submittedName>
</protein>
<keyword evidence="1" id="KW-0472">Membrane</keyword>
<dbReference type="Proteomes" id="UP001295469">
    <property type="component" value="Chromosome C08"/>
</dbReference>
<dbReference type="PANTHER" id="PTHR34284">
    <property type="entry name" value="FG-GAP REPEAT-CONTAINING PROTEIN"/>
    <property type="match status" value="1"/>
</dbReference>
<name>A0A816UIW3_BRANA</name>
<evidence type="ECO:0000256" key="1">
    <source>
        <dbReference type="SAM" id="Phobius"/>
    </source>
</evidence>
<dbReference type="Gramene" id="CDX73750">
    <property type="protein sequence ID" value="CDX73750"/>
    <property type="gene ID" value="GSBRNA2T00109361001"/>
</dbReference>
<dbReference type="AlphaFoldDB" id="A0A816UIW3"/>
<reference evidence="2" key="1">
    <citation type="submission" date="2021-01" db="EMBL/GenBank/DDBJ databases">
        <authorList>
            <consortium name="Genoscope - CEA"/>
            <person name="William W."/>
        </authorList>
    </citation>
    <scope>NUCLEOTIDE SEQUENCE</scope>
</reference>
<evidence type="ECO:0000313" key="2">
    <source>
        <dbReference type="EMBL" id="CAF2110967.1"/>
    </source>
</evidence>
<accession>A0A816UIW3</accession>
<dbReference type="PANTHER" id="PTHR34284:SF1">
    <property type="entry name" value="FG-GAP REPEAT-CONTAINING PROTEIN"/>
    <property type="match status" value="1"/>
</dbReference>
<feature type="transmembrane region" description="Helical" evidence="1">
    <location>
        <begin position="390"/>
        <end position="409"/>
    </location>
</feature>
<dbReference type="OMA" id="VIPTHKA"/>
<organism evidence="2">
    <name type="scientific">Brassica napus</name>
    <name type="common">Rape</name>
    <dbReference type="NCBI Taxonomy" id="3708"/>
    <lineage>
        <taxon>Eukaryota</taxon>
        <taxon>Viridiplantae</taxon>
        <taxon>Streptophyta</taxon>
        <taxon>Embryophyta</taxon>
        <taxon>Tracheophyta</taxon>
        <taxon>Spermatophyta</taxon>
        <taxon>Magnoliopsida</taxon>
        <taxon>eudicotyledons</taxon>
        <taxon>Gunneridae</taxon>
        <taxon>Pentapetalae</taxon>
        <taxon>rosids</taxon>
        <taxon>malvids</taxon>
        <taxon>Brassicales</taxon>
        <taxon>Brassicaceae</taxon>
        <taxon>Brassiceae</taxon>
        <taxon>Brassica</taxon>
    </lineage>
</organism>
<dbReference type="EMBL" id="HG994372">
    <property type="protein sequence ID" value="CAF2110967.1"/>
    <property type="molecule type" value="Genomic_DNA"/>
</dbReference>